<protein>
    <recommendedName>
        <fullName evidence="2">Protein translocase subunit SecF</fullName>
    </recommendedName>
</protein>
<dbReference type="GO" id="GO:0005886">
    <property type="term" value="C:plasma membrane"/>
    <property type="evidence" value="ECO:0007669"/>
    <property type="project" value="UniProtKB-SubCell"/>
</dbReference>
<dbReference type="InterPro" id="IPR005665">
    <property type="entry name" value="SecF_bac"/>
</dbReference>
<evidence type="ECO:0000256" key="5">
    <source>
        <dbReference type="ARBA" id="ARBA00022692"/>
    </source>
</evidence>
<evidence type="ECO:0000256" key="1">
    <source>
        <dbReference type="ARBA" id="ARBA00004651"/>
    </source>
</evidence>
<dbReference type="PANTHER" id="PTHR30081">
    <property type="entry name" value="PROTEIN-EXPORT MEMBRANE PROTEIN SEC"/>
    <property type="match status" value="1"/>
</dbReference>
<keyword evidence="4" id="KW-1003">Cell membrane</keyword>
<dbReference type="Pfam" id="PF07549">
    <property type="entry name" value="Sec_GG"/>
    <property type="match status" value="1"/>
</dbReference>
<proteinExistence type="inferred from homology"/>
<evidence type="ECO:0000256" key="7">
    <source>
        <dbReference type="ARBA" id="ARBA00022989"/>
    </source>
</evidence>
<keyword evidence="6" id="KW-0653">Protein transport</keyword>
<evidence type="ECO:0000256" key="8">
    <source>
        <dbReference type="ARBA" id="ARBA00023010"/>
    </source>
</evidence>
<dbReference type="SUPFAM" id="SSF82866">
    <property type="entry name" value="Multidrug efflux transporter AcrB transmembrane domain"/>
    <property type="match status" value="1"/>
</dbReference>
<dbReference type="InterPro" id="IPR022645">
    <property type="entry name" value="SecD/SecF_bac"/>
</dbReference>
<keyword evidence="5 10" id="KW-0812">Transmembrane</keyword>
<organism evidence="12">
    <name type="scientific">marine sediment metagenome</name>
    <dbReference type="NCBI Taxonomy" id="412755"/>
    <lineage>
        <taxon>unclassified sequences</taxon>
        <taxon>metagenomes</taxon>
        <taxon>ecological metagenomes</taxon>
    </lineage>
</organism>
<reference evidence="12" key="1">
    <citation type="journal article" date="2015" name="Nature">
        <title>Complex archaea that bridge the gap between prokaryotes and eukaryotes.</title>
        <authorList>
            <person name="Spang A."/>
            <person name="Saw J.H."/>
            <person name="Jorgensen S.L."/>
            <person name="Zaremba-Niedzwiedzka K."/>
            <person name="Martijn J."/>
            <person name="Lind A.E."/>
            <person name="van Eijk R."/>
            <person name="Schleper C."/>
            <person name="Guy L."/>
            <person name="Ettema T.J."/>
        </authorList>
    </citation>
    <scope>NUCLEOTIDE SEQUENCE</scope>
</reference>
<feature type="transmembrane region" description="Helical" evidence="10">
    <location>
        <begin position="124"/>
        <end position="141"/>
    </location>
</feature>
<dbReference type="InterPro" id="IPR022646">
    <property type="entry name" value="SecD/SecF_CS"/>
</dbReference>
<evidence type="ECO:0000313" key="12">
    <source>
        <dbReference type="EMBL" id="KKN87596.1"/>
    </source>
</evidence>
<evidence type="ECO:0000256" key="10">
    <source>
        <dbReference type="SAM" id="Phobius"/>
    </source>
</evidence>
<dbReference type="Gene3D" id="1.20.1640.10">
    <property type="entry name" value="Multidrug efflux transporter AcrB transmembrane domain"/>
    <property type="match status" value="1"/>
</dbReference>
<dbReference type="EMBL" id="LAZR01000136">
    <property type="protein sequence ID" value="KKN87596.1"/>
    <property type="molecule type" value="Genomic_DNA"/>
</dbReference>
<feature type="transmembrane region" description="Helical" evidence="10">
    <location>
        <begin position="12"/>
        <end position="32"/>
    </location>
</feature>
<feature type="transmembrane region" description="Helical" evidence="10">
    <location>
        <begin position="261"/>
        <end position="291"/>
    </location>
</feature>
<feature type="transmembrane region" description="Helical" evidence="10">
    <location>
        <begin position="182"/>
        <end position="201"/>
    </location>
</feature>
<dbReference type="NCBIfam" id="TIGR00966">
    <property type="entry name" value="transloc_SecF"/>
    <property type="match status" value="1"/>
</dbReference>
<feature type="domain" description="Protein export membrane protein SecD/SecF C-terminal" evidence="11">
    <location>
        <begin position="95"/>
        <end position="288"/>
    </location>
</feature>
<feature type="transmembrane region" description="Helical" evidence="10">
    <location>
        <begin position="153"/>
        <end position="176"/>
    </location>
</feature>
<dbReference type="PANTHER" id="PTHR30081:SF8">
    <property type="entry name" value="PROTEIN TRANSLOCASE SUBUNIT SECF"/>
    <property type="match status" value="1"/>
</dbReference>
<evidence type="ECO:0000256" key="6">
    <source>
        <dbReference type="ARBA" id="ARBA00022927"/>
    </source>
</evidence>
<dbReference type="InterPro" id="IPR022813">
    <property type="entry name" value="SecD/SecF_arch_bac"/>
</dbReference>
<evidence type="ECO:0000256" key="9">
    <source>
        <dbReference type="ARBA" id="ARBA00023136"/>
    </source>
</evidence>
<dbReference type="AlphaFoldDB" id="A0A0F9WN83"/>
<keyword evidence="7 10" id="KW-1133">Transmembrane helix</keyword>
<dbReference type="HAMAP" id="MF_01464_B">
    <property type="entry name" value="SecF_B"/>
    <property type="match status" value="1"/>
</dbReference>
<comment type="subcellular location">
    <subcellularLocation>
        <location evidence="1">Cell membrane</location>
        <topology evidence="1">Multi-pass membrane protein</topology>
    </subcellularLocation>
</comment>
<dbReference type="Pfam" id="PF02355">
    <property type="entry name" value="SecD_SecF_C"/>
    <property type="match status" value="1"/>
</dbReference>
<comment type="caution">
    <text evidence="12">The sequence shown here is derived from an EMBL/GenBank/DDBJ whole genome shotgun (WGS) entry which is preliminary data.</text>
</comment>
<accession>A0A0F9WN83</accession>
<sequence length="296" mass="33584">MNIPFIKYRKFYYFFSGVLILGSIFSLVVFGLRPGIDFTGGSILEIEYRAERPSNQEVQGKLADLDLGSIVLQPTGDRALILRMKDIDEETHQAILQRLGQVKEQRFESIGPVIGQELKQKTKFFTVLALLAIVLYLTFAFRKVSRPLSSWQYGLITVFVAFFHNLLIPLGIFSILSQIYPIQITIPIVVGLLTVLGYSINDTIVVFDRVRENLLRGREENFQDTVNSSLNQTLVRSINTSLTALFVLVAIFFFGGETLKYFSLILILGIICGTYSSIFIASPLLVTWFNFKQKKR</sequence>
<keyword evidence="8" id="KW-0811">Translocation</keyword>
<evidence type="ECO:0000256" key="2">
    <source>
        <dbReference type="ARBA" id="ARBA00015792"/>
    </source>
</evidence>
<name>A0A0F9WN83_9ZZZZ</name>
<evidence type="ECO:0000259" key="11">
    <source>
        <dbReference type="Pfam" id="PF02355"/>
    </source>
</evidence>
<keyword evidence="9 10" id="KW-0472">Membrane</keyword>
<dbReference type="PRINTS" id="PR01755">
    <property type="entry name" value="SECFTRNLCASE"/>
</dbReference>
<dbReference type="InterPro" id="IPR048634">
    <property type="entry name" value="SecD_SecF_C"/>
</dbReference>
<evidence type="ECO:0000256" key="4">
    <source>
        <dbReference type="ARBA" id="ARBA00022475"/>
    </source>
</evidence>
<dbReference type="GO" id="GO:0015450">
    <property type="term" value="F:protein-transporting ATPase activity"/>
    <property type="evidence" value="ECO:0007669"/>
    <property type="project" value="InterPro"/>
</dbReference>
<gene>
    <name evidence="12" type="ORF">LCGC14_0256370</name>
</gene>
<evidence type="ECO:0000256" key="3">
    <source>
        <dbReference type="ARBA" id="ARBA00022448"/>
    </source>
</evidence>
<keyword evidence="3" id="KW-0813">Transport</keyword>
<feature type="transmembrane region" description="Helical" evidence="10">
    <location>
        <begin position="238"/>
        <end position="255"/>
    </location>
</feature>
<dbReference type="GO" id="GO:0006886">
    <property type="term" value="P:intracellular protein transport"/>
    <property type="evidence" value="ECO:0007669"/>
    <property type="project" value="InterPro"/>
</dbReference>